<accession>A0A380YP40</accession>
<dbReference type="RefSeq" id="WP_115615931.1">
    <property type="nucleotide sequence ID" value="NZ_CP069794.1"/>
</dbReference>
<organism evidence="2 3">
    <name type="scientific">Bacteroides eggerthii</name>
    <dbReference type="NCBI Taxonomy" id="28111"/>
    <lineage>
        <taxon>Bacteria</taxon>
        <taxon>Pseudomonadati</taxon>
        <taxon>Bacteroidota</taxon>
        <taxon>Bacteroidia</taxon>
        <taxon>Bacteroidales</taxon>
        <taxon>Bacteroidaceae</taxon>
        <taxon>Bacteroides</taxon>
    </lineage>
</organism>
<dbReference type="OrthoDB" id="1493636at2"/>
<dbReference type="AlphaFoldDB" id="A0A380YP40"/>
<proteinExistence type="predicted"/>
<feature type="domain" description="Arm DNA-binding" evidence="1">
    <location>
        <begin position="24"/>
        <end position="86"/>
    </location>
</feature>
<protein>
    <submittedName>
        <fullName evidence="2">Phage integrase family</fullName>
    </submittedName>
</protein>
<sequence>MNIKRRIYFYLQKVYNSVSTENQIRIRVRWSNNILQFNVGYNISPEKWDAKTGRCKKNTTNINGDTAFEINKEISRLEALTDDLFKPFEVSGYEPSLKEYKNQLQYRQWKEHWMFAISYIQPARRKK</sequence>
<evidence type="ECO:0000313" key="3">
    <source>
        <dbReference type="Proteomes" id="UP000254424"/>
    </source>
</evidence>
<evidence type="ECO:0000313" key="2">
    <source>
        <dbReference type="EMBL" id="SUV29886.1"/>
    </source>
</evidence>
<dbReference type="InterPro" id="IPR035386">
    <property type="entry name" value="Arm-DNA-bind_5"/>
</dbReference>
<name>A0A380YP40_9BACE</name>
<dbReference type="Pfam" id="PF17293">
    <property type="entry name" value="Arm-DNA-bind_5"/>
    <property type="match status" value="1"/>
</dbReference>
<evidence type="ECO:0000259" key="1">
    <source>
        <dbReference type="Pfam" id="PF17293"/>
    </source>
</evidence>
<gene>
    <name evidence="2" type="ORF">NCTC11155_01878</name>
</gene>
<dbReference type="EMBL" id="UFSX01000001">
    <property type="protein sequence ID" value="SUV29886.1"/>
    <property type="molecule type" value="Genomic_DNA"/>
</dbReference>
<dbReference type="Proteomes" id="UP000254424">
    <property type="component" value="Unassembled WGS sequence"/>
</dbReference>
<dbReference type="GeneID" id="93071772"/>
<reference evidence="2 3" key="1">
    <citation type="submission" date="2018-06" db="EMBL/GenBank/DDBJ databases">
        <authorList>
            <consortium name="Pathogen Informatics"/>
            <person name="Doyle S."/>
        </authorList>
    </citation>
    <scope>NUCLEOTIDE SEQUENCE [LARGE SCALE GENOMIC DNA]</scope>
    <source>
        <strain evidence="2 3">NCTC11155</strain>
    </source>
</reference>